<evidence type="ECO:0000259" key="2">
    <source>
        <dbReference type="Pfam" id="PF21761"/>
    </source>
</evidence>
<dbReference type="Gene3D" id="1.10.1040.10">
    <property type="entry name" value="N-(1-d-carboxylethyl)-l-norvaline Dehydrogenase, domain 2"/>
    <property type="match status" value="1"/>
</dbReference>
<protein>
    <submittedName>
        <fullName evidence="3">Oxidoreductase</fullName>
    </submittedName>
</protein>
<accession>A0A401Z0D5</accession>
<proteinExistence type="predicted"/>
<evidence type="ECO:0000256" key="1">
    <source>
        <dbReference type="SAM" id="MobiDB-lite"/>
    </source>
</evidence>
<dbReference type="AlphaFoldDB" id="A0A401Z0D5"/>
<dbReference type="Pfam" id="PF21761">
    <property type="entry name" value="RedAm-like_C"/>
    <property type="match status" value="1"/>
</dbReference>
<name>A0A401Z0D5_9ACTN</name>
<dbReference type="RefSeq" id="WP_174861503.1">
    <property type="nucleotide sequence ID" value="NZ_BIFH01000039.1"/>
</dbReference>
<feature type="compositionally biased region" description="Low complexity" evidence="1">
    <location>
        <begin position="119"/>
        <end position="134"/>
    </location>
</feature>
<keyword evidence="4" id="KW-1185">Reference proteome</keyword>
<dbReference type="Proteomes" id="UP000286931">
    <property type="component" value="Unassembled WGS sequence"/>
</dbReference>
<dbReference type="EMBL" id="BIFH01000039">
    <property type="protein sequence ID" value="GCE00363.1"/>
    <property type="molecule type" value="Genomic_DNA"/>
</dbReference>
<dbReference type="InterPro" id="IPR013328">
    <property type="entry name" value="6PGD_dom2"/>
</dbReference>
<comment type="caution">
    <text evidence="3">The sequence shown here is derived from an EMBL/GenBank/DDBJ whole genome shotgun (WGS) entry which is preliminary data.</text>
</comment>
<feature type="compositionally biased region" description="Low complexity" evidence="1">
    <location>
        <begin position="144"/>
        <end position="156"/>
    </location>
</feature>
<feature type="region of interest" description="Disordered" evidence="1">
    <location>
        <begin position="119"/>
        <end position="156"/>
    </location>
</feature>
<dbReference type="InterPro" id="IPR048666">
    <property type="entry name" value="RedAm-like_C"/>
</dbReference>
<evidence type="ECO:0000313" key="4">
    <source>
        <dbReference type="Proteomes" id="UP000286931"/>
    </source>
</evidence>
<sequence length="156" mass="16109">MMAGLAHFFAPVGADRVSAGEFLPFARGMLGILPDIRTRVAGAIDAGEYPGDQGNPAIEATGIEHAVDAATSRGLDVGVLEAVASVVGRAISRGHGADDFASTIEAIRNPARGLRAVAPAYSATSRASRSAMPSRRSRTRARPSRTATTGGRPTRL</sequence>
<gene>
    <name evidence="3" type="ORF">EHYA_08088</name>
</gene>
<reference evidence="3 4" key="1">
    <citation type="submission" date="2018-12" db="EMBL/GenBank/DDBJ databases">
        <title>Draft genome sequence of Embleya hyalina NBRC 13850T.</title>
        <authorList>
            <person name="Komaki H."/>
            <person name="Hosoyama A."/>
            <person name="Kimura A."/>
            <person name="Ichikawa N."/>
            <person name="Tamura T."/>
        </authorList>
    </citation>
    <scope>NUCLEOTIDE SEQUENCE [LARGE SCALE GENOMIC DNA]</scope>
    <source>
        <strain evidence="3 4">NBRC 13850</strain>
    </source>
</reference>
<feature type="domain" description="NADPH-dependent reductive aminase-like C-terminal" evidence="2">
    <location>
        <begin position="1"/>
        <end position="108"/>
    </location>
</feature>
<evidence type="ECO:0000313" key="3">
    <source>
        <dbReference type="EMBL" id="GCE00363.1"/>
    </source>
</evidence>
<organism evidence="3 4">
    <name type="scientific">Embleya hyalina</name>
    <dbReference type="NCBI Taxonomy" id="516124"/>
    <lineage>
        <taxon>Bacteria</taxon>
        <taxon>Bacillati</taxon>
        <taxon>Actinomycetota</taxon>
        <taxon>Actinomycetes</taxon>
        <taxon>Kitasatosporales</taxon>
        <taxon>Streptomycetaceae</taxon>
        <taxon>Embleya</taxon>
    </lineage>
</organism>